<feature type="transmembrane region" description="Helical" evidence="1">
    <location>
        <begin position="69"/>
        <end position="91"/>
    </location>
</feature>
<sequence length="356" mass="40849">MTTISLREIELGIWLTIAIIPFVGSLLSAKGYKKWQIKPYLLLILMNVFMSLYGMLYFVGRLINNVEFIMAGFVCVNVVLMLNTSFILSIYSPRIPKLILIQIQIIFLILSIHATFSTPPQLSDEQMLFPIMEKIGMIGGLFIFFITIIGYSVFSLKKVKTRNLPKKLNIFPITLLIGIFSTLILYLLVILINIPLFFALIPGLLSFSLVAFILLFIPSSLFITPIEPLHLAIISHTGKTLFSRNFQQDIKDEVIHGAISAINVIFQKYLDPKSQLKQLLFENLVCYVEFRPHYFIILIDRYYFKQMESTLRQFVSSVDPIISNLPSDWDGDLLSLGSDILPIFEQKFKFIPEMLR</sequence>
<feature type="transmembrane region" description="Helical" evidence="1">
    <location>
        <begin position="196"/>
        <end position="217"/>
    </location>
</feature>
<feature type="transmembrane region" description="Helical" evidence="1">
    <location>
        <begin position="98"/>
        <end position="116"/>
    </location>
</feature>
<reference evidence="2" key="1">
    <citation type="submission" date="2022-09" db="EMBL/GenBank/DDBJ databases">
        <title>Actin cytoskeleton and complex cell architecture in an #Asgard archaeon.</title>
        <authorList>
            <person name="Ponce Toledo R.I."/>
            <person name="Schleper C."/>
            <person name="Rodrigues Oliveira T."/>
            <person name="Wollweber F."/>
            <person name="Xu J."/>
            <person name="Rittmann S."/>
            <person name="Klingl A."/>
            <person name="Pilhofer M."/>
        </authorList>
    </citation>
    <scope>NUCLEOTIDE SEQUENCE</scope>
    <source>
        <strain evidence="2">B-35</strain>
    </source>
</reference>
<dbReference type="Proteomes" id="UP001208689">
    <property type="component" value="Chromosome"/>
</dbReference>
<feature type="transmembrane region" description="Helical" evidence="1">
    <location>
        <begin position="12"/>
        <end position="29"/>
    </location>
</feature>
<name>A0ABY6HVV2_9ARCH</name>
<evidence type="ECO:0000313" key="2">
    <source>
        <dbReference type="EMBL" id="UYP47540.1"/>
    </source>
</evidence>
<proteinExistence type="predicted"/>
<keyword evidence="1" id="KW-0472">Membrane</keyword>
<protein>
    <submittedName>
        <fullName evidence="2">Uncharacterized protein</fullName>
    </submittedName>
</protein>
<feature type="transmembrane region" description="Helical" evidence="1">
    <location>
        <begin position="168"/>
        <end position="190"/>
    </location>
</feature>
<dbReference type="EMBL" id="CP104013">
    <property type="protein sequence ID" value="UYP47540.1"/>
    <property type="molecule type" value="Genomic_DNA"/>
</dbReference>
<feature type="transmembrane region" description="Helical" evidence="1">
    <location>
        <begin position="136"/>
        <end position="156"/>
    </location>
</feature>
<keyword evidence="1" id="KW-0812">Transmembrane</keyword>
<evidence type="ECO:0000313" key="3">
    <source>
        <dbReference type="Proteomes" id="UP001208689"/>
    </source>
</evidence>
<keyword evidence="3" id="KW-1185">Reference proteome</keyword>
<feature type="transmembrane region" description="Helical" evidence="1">
    <location>
        <begin position="41"/>
        <end position="63"/>
    </location>
</feature>
<evidence type="ECO:0000256" key="1">
    <source>
        <dbReference type="SAM" id="Phobius"/>
    </source>
</evidence>
<gene>
    <name evidence="2" type="ORF">NEF87_003825</name>
</gene>
<organism evidence="2 3">
    <name type="scientific">Candidatus Lokiarchaeum ossiferum</name>
    <dbReference type="NCBI Taxonomy" id="2951803"/>
    <lineage>
        <taxon>Archaea</taxon>
        <taxon>Promethearchaeati</taxon>
        <taxon>Promethearchaeota</taxon>
        <taxon>Promethearchaeia</taxon>
        <taxon>Promethearchaeales</taxon>
        <taxon>Promethearchaeaceae</taxon>
        <taxon>Candidatus Lokiarchaeum</taxon>
    </lineage>
</organism>
<accession>A0ABY6HVV2</accession>
<keyword evidence="1" id="KW-1133">Transmembrane helix</keyword>